<evidence type="ECO:0000313" key="6">
    <source>
        <dbReference type="Proteomes" id="UP000260780"/>
    </source>
</evidence>
<accession>A0A3E4N400</accession>
<dbReference type="Pfam" id="PF18291">
    <property type="entry name" value="HU-HIG"/>
    <property type="match status" value="1"/>
</dbReference>
<evidence type="ECO:0000313" key="3">
    <source>
        <dbReference type="EMBL" id="RGK56802.1"/>
    </source>
</evidence>
<dbReference type="InterPro" id="IPR041607">
    <property type="entry name" value="HU-HIG"/>
</dbReference>
<evidence type="ECO:0000313" key="5">
    <source>
        <dbReference type="EMBL" id="RHF91458.1"/>
    </source>
</evidence>
<dbReference type="RefSeq" id="WP_117671607.1">
    <property type="nucleotide sequence ID" value="NZ_CABOGR010000008.1"/>
</dbReference>
<sequence length="144" mass="16493">MTTGILKYRLVELKYPINDPETPETRWYARAVQDRTIDFEDFVTHMSEHNSPYSRGVIHGVLIDMLSCLQELVLDGKSVRLGDLGLFSLGISGEGAPTRDVYNPTNYVKDVHLNVRNTKTWSNAELRKRCRLQELTEYSTGKTE</sequence>
<dbReference type="EMBL" id="QSTF01000054">
    <property type="protein sequence ID" value="RGM35397.1"/>
    <property type="molecule type" value="Genomic_DNA"/>
</dbReference>
<dbReference type="InterPro" id="IPR010992">
    <property type="entry name" value="IHF-like_DNA-bd_dom_sf"/>
</dbReference>
<feature type="domain" description="HU" evidence="2">
    <location>
        <begin position="6"/>
        <end position="112"/>
    </location>
</feature>
<gene>
    <name evidence="5" type="ORF">DW653_07250</name>
    <name evidence="4" type="ORF">DXC17_14860</name>
    <name evidence="3" type="ORF">DXD04_05615</name>
</gene>
<dbReference type="Proteomes" id="UP000260862">
    <property type="component" value="Unassembled WGS sequence"/>
</dbReference>
<organism evidence="3 7">
    <name type="scientific">Phocaeicola plebeius</name>
    <dbReference type="NCBI Taxonomy" id="310297"/>
    <lineage>
        <taxon>Bacteria</taxon>
        <taxon>Pseudomonadati</taxon>
        <taxon>Bacteroidota</taxon>
        <taxon>Bacteroidia</taxon>
        <taxon>Bacteroidales</taxon>
        <taxon>Bacteroidaceae</taxon>
        <taxon>Phocaeicola</taxon>
    </lineage>
</organism>
<dbReference type="Proteomes" id="UP000260780">
    <property type="component" value="Unassembled WGS sequence"/>
</dbReference>
<dbReference type="AlphaFoldDB" id="A0A3E4N400"/>
<reference evidence="6 7" key="1">
    <citation type="submission" date="2018-08" db="EMBL/GenBank/DDBJ databases">
        <title>A genome reference for cultivated species of the human gut microbiota.</title>
        <authorList>
            <person name="Zou Y."/>
            <person name="Xue W."/>
            <person name="Luo G."/>
        </authorList>
    </citation>
    <scope>NUCLEOTIDE SEQUENCE [LARGE SCALE GENOMIC DNA]</scope>
    <source>
        <strain evidence="5 8">AM23-23</strain>
        <strain evidence="4 6">OM08-14</strain>
        <strain evidence="3 7">TF10-3AC</strain>
    </source>
</reference>
<evidence type="ECO:0000259" key="2">
    <source>
        <dbReference type="Pfam" id="PF18291"/>
    </source>
</evidence>
<keyword evidence="7" id="KW-1185">Reference proteome</keyword>
<keyword evidence="1 3" id="KW-0238">DNA-binding</keyword>
<dbReference type="Proteomes" id="UP000283485">
    <property type="component" value="Unassembled WGS sequence"/>
</dbReference>
<evidence type="ECO:0000313" key="4">
    <source>
        <dbReference type="EMBL" id="RGM35397.1"/>
    </source>
</evidence>
<dbReference type="GO" id="GO:0003677">
    <property type="term" value="F:DNA binding"/>
    <property type="evidence" value="ECO:0007669"/>
    <property type="project" value="UniProtKB-KW"/>
</dbReference>
<dbReference type="SUPFAM" id="SSF47729">
    <property type="entry name" value="IHF-like DNA-binding proteins"/>
    <property type="match status" value="1"/>
</dbReference>
<dbReference type="EMBL" id="QSQT01000008">
    <property type="protein sequence ID" value="RGK56802.1"/>
    <property type="molecule type" value="Genomic_DNA"/>
</dbReference>
<evidence type="ECO:0000313" key="8">
    <source>
        <dbReference type="Proteomes" id="UP000283485"/>
    </source>
</evidence>
<protein>
    <submittedName>
        <fullName evidence="3">DNA-binding protein</fullName>
    </submittedName>
</protein>
<proteinExistence type="predicted"/>
<comment type="caution">
    <text evidence="3">The sequence shown here is derived from an EMBL/GenBank/DDBJ whole genome shotgun (WGS) entry which is preliminary data.</text>
</comment>
<evidence type="ECO:0000313" key="7">
    <source>
        <dbReference type="Proteomes" id="UP000260862"/>
    </source>
</evidence>
<name>A0A3E4N400_9BACT</name>
<dbReference type="EMBL" id="QRHQ01000010">
    <property type="protein sequence ID" value="RHF91458.1"/>
    <property type="molecule type" value="Genomic_DNA"/>
</dbReference>
<evidence type="ECO:0000256" key="1">
    <source>
        <dbReference type="ARBA" id="ARBA00023125"/>
    </source>
</evidence>